<feature type="domain" description="DJ-1/PfpI" evidence="1">
    <location>
        <begin position="10"/>
        <end position="49"/>
    </location>
</feature>
<keyword evidence="3" id="KW-1185">Reference proteome</keyword>
<organism evidence="2 3">
    <name type="scientific">Clavibacter michiganensis subsp. michiganensis</name>
    <dbReference type="NCBI Taxonomy" id="33013"/>
    <lineage>
        <taxon>Bacteria</taxon>
        <taxon>Bacillati</taxon>
        <taxon>Actinomycetota</taxon>
        <taxon>Actinomycetes</taxon>
        <taxon>Micrococcales</taxon>
        <taxon>Microbacteriaceae</taxon>
        <taxon>Clavibacter</taxon>
    </lineage>
</organism>
<dbReference type="InterPro" id="IPR002818">
    <property type="entry name" value="DJ-1/PfpI"/>
</dbReference>
<dbReference type="AlphaFoldDB" id="A0A251XHT3"/>
<protein>
    <recommendedName>
        <fullName evidence="1">DJ-1/PfpI domain-containing protein</fullName>
    </recommendedName>
</protein>
<dbReference type="Gene3D" id="3.40.50.880">
    <property type="match status" value="1"/>
</dbReference>
<evidence type="ECO:0000313" key="3">
    <source>
        <dbReference type="Proteomes" id="UP000195062"/>
    </source>
</evidence>
<dbReference type="InterPro" id="IPR029062">
    <property type="entry name" value="Class_I_gatase-like"/>
</dbReference>
<dbReference type="Pfam" id="PF01965">
    <property type="entry name" value="DJ-1_PfpI"/>
    <property type="match status" value="1"/>
</dbReference>
<reference evidence="2 3" key="1">
    <citation type="submission" date="2016-08" db="EMBL/GenBank/DDBJ databases">
        <title>Genome sequence of Clavibacter michiganensis subsp. michiganensis strain CASJ007.</title>
        <authorList>
            <person name="Thapa S.P."/>
            <person name="Coaker G."/>
        </authorList>
    </citation>
    <scope>NUCLEOTIDE SEQUENCE [LARGE SCALE GENOMIC DNA]</scope>
    <source>
        <strain evidence="2">CASJ007</strain>
    </source>
</reference>
<accession>A0A251XHT3</accession>
<sequence length="50" mass="5434">MTGESIQGRTVAFLLTDGFEQVELTEPWKAVQEAGGKPVLVSRSRTPCRG</sequence>
<name>A0A251XHT3_CLAMM</name>
<gene>
    <name evidence="2" type="ORF">CMMCAS07_10020</name>
</gene>
<dbReference type="Proteomes" id="UP000195062">
    <property type="component" value="Unassembled WGS sequence"/>
</dbReference>
<dbReference type="SUPFAM" id="SSF52317">
    <property type="entry name" value="Class I glutamine amidotransferase-like"/>
    <property type="match status" value="1"/>
</dbReference>
<proteinExistence type="predicted"/>
<evidence type="ECO:0000313" key="2">
    <source>
        <dbReference type="EMBL" id="OUE02342.1"/>
    </source>
</evidence>
<dbReference type="EMBL" id="MDHH01000002">
    <property type="protein sequence ID" value="OUE02342.1"/>
    <property type="molecule type" value="Genomic_DNA"/>
</dbReference>
<evidence type="ECO:0000259" key="1">
    <source>
        <dbReference type="Pfam" id="PF01965"/>
    </source>
</evidence>
<comment type="caution">
    <text evidence="2">The sequence shown here is derived from an EMBL/GenBank/DDBJ whole genome shotgun (WGS) entry which is preliminary data.</text>
</comment>